<dbReference type="InterPro" id="IPR004155">
    <property type="entry name" value="PBS_lyase_HEAT"/>
</dbReference>
<protein>
    <recommendedName>
        <fullName evidence="3">HEAT repeat domain-containing protein</fullName>
    </recommendedName>
</protein>
<dbReference type="RefSeq" id="WP_248340773.1">
    <property type="nucleotide sequence ID" value="NZ_AP025592.1"/>
</dbReference>
<evidence type="ECO:0000313" key="1">
    <source>
        <dbReference type="EMBL" id="BDG09114.1"/>
    </source>
</evidence>
<dbReference type="EMBL" id="AP025592">
    <property type="protein sequence ID" value="BDG09114.1"/>
    <property type="molecule type" value="Genomic_DNA"/>
</dbReference>
<sequence>MTTPELERAFSAGDDAPEVLAALQDPRPEAREQAIALAARHLSPELLGRLVGDDENAVLRNAALAALERQGPYAVPHLMALSRGANLEVAMFAVQILSRIRDPGTVDALLPLLEHPDPNIAQAAVEALGGLRAPEAVPGIVRLLGRELWLQFAAVTALGDIGDPRAAAPLLELVEDELLAEPAVEALGKLRAPEALPRLLSLLARHERLPLRDQLLLAVAEILEARPAPAPAVTRFRRELDEGQLEGGLRAYLGPLLGSEEAPLSRAAASLALAARLDRLFPAVVRRALAGDAEEGRWTAALCRRHEQVLGDHLPELLRDPDPAVRQGALRCAPASADAVPLALERMSDPDPAVRAAACQALGRCRDVAAIPVLVGLFDRGTPPEAGAAAEALGRMPGQSLVALGPLLERADKVLPALEILEAAHSPLFQDRVVELLDAEPAHVRRAALRLLVHHDLDFEAHLVRKLRDPDESVRAEAVELIVRNGSTRAVPALVGLLPVAGELRYQAIRALGRLRAAAAAPELERLFPAADGHERLEIVSALVRIGAPGLLPFLRARLGDGAPELRRVAADGVARTATEAELDLLAELARDRDWSVRNDAGWGLGRLGLARSRALLLELVRDPEPLVARTARAALAKLPSRGEEAA</sequence>
<dbReference type="SMART" id="SM00567">
    <property type="entry name" value="EZ_HEAT"/>
    <property type="match status" value="12"/>
</dbReference>
<keyword evidence="2" id="KW-1185">Reference proteome</keyword>
<dbReference type="InterPro" id="IPR016024">
    <property type="entry name" value="ARM-type_fold"/>
</dbReference>
<name>A0ABM7XB71_9BACT</name>
<dbReference type="Gene3D" id="1.25.10.10">
    <property type="entry name" value="Leucine-rich Repeat Variant"/>
    <property type="match status" value="4"/>
</dbReference>
<dbReference type="InterPro" id="IPR011989">
    <property type="entry name" value="ARM-like"/>
</dbReference>
<evidence type="ECO:0008006" key="3">
    <source>
        <dbReference type="Google" id="ProtNLM"/>
    </source>
</evidence>
<accession>A0ABM7XB71</accession>
<dbReference type="Proteomes" id="UP001162734">
    <property type="component" value="Chromosome"/>
</dbReference>
<organism evidence="1 2">
    <name type="scientific">Anaeromyxobacter paludicola</name>
    <dbReference type="NCBI Taxonomy" id="2918171"/>
    <lineage>
        <taxon>Bacteria</taxon>
        <taxon>Pseudomonadati</taxon>
        <taxon>Myxococcota</taxon>
        <taxon>Myxococcia</taxon>
        <taxon>Myxococcales</taxon>
        <taxon>Cystobacterineae</taxon>
        <taxon>Anaeromyxobacteraceae</taxon>
        <taxon>Anaeromyxobacter</taxon>
    </lineage>
</organism>
<dbReference type="PANTHER" id="PTHR12697">
    <property type="entry name" value="PBS LYASE HEAT-LIKE PROTEIN"/>
    <property type="match status" value="1"/>
</dbReference>
<evidence type="ECO:0000313" key="2">
    <source>
        <dbReference type="Proteomes" id="UP001162734"/>
    </source>
</evidence>
<gene>
    <name evidence="1" type="ORF">AMPC_22270</name>
</gene>
<dbReference type="Pfam" id="PF13646">
    <property type="entry name" value="HEAT_2"/>
    <property type="match status" value="4"/>
</dbReference>
<dbReference type="Pfam" id="PF03130">
    <property type="entry name" value="HEAT_PBS"/>
    <property type="match status" value="1"/>
</dbReference>
<dbReference type="PANTHER" id="PTHR12697:SF5">
    <property type="entry name" value="DEOXYHYPUSINE HYDROXYLASE"/>
    <property type="match status" value="1"/>
</dbReference>
<dbReference type="SUPFAM" id="SSF48371">
    <property type="entry name" value="ARM repeat"/>
    <property type="match status" value="2"/>
</dbReference>
<proteinExistence type="predicted"/>
<reference evidence="2" key="1">
    <citation type="journal article" date="2022" name="Int. J. Syst. Evol. Microbiol.">
        <title>Anaeromyxobacter oryzae sp. nov., Anaeromyxobacter diazotrophicus sp. nov. and Anaeromyxobacter paludicola sp. nov., isolated from paddy soils.</title>
        <authorList>
            <person name="Itoh H."/>
            <person name="Xu Z."/>
            <person name="Mise K."/>
            <person name="Masuda Y."/>
            <person name="Ushijima N."/>
            <person name="Hayakawa C."/>
            <person name="Shiratori Y."/>
            <person name="Senoo K."/>
        </authorList>
    </citation>
    <scope>NUCLEOTIDE SEQUENCE [LARGE SCALE GENOMIC DNA]</scope>
    <source>
        <strain evidence="2">Red630</strain>
    </source>
</reference>